<proteinExistence type="predicted"/>
<accession>A0A8S9NRF8</accession>
<dbReference type="EMBL" id="QGKX02001621">
    <property type="protein sequence ID" value="KAF3503643.1"/>
    <property type="molecule type" value="Genomic_DNA"/>
</dbReference>
<dbReference type="PANTHER" id="PTHR46898">
    <property type="entry name" value="SENESCENCE-ASSOCIATED CARBOXYLESTERASE 101"/>
    <property type="match status" value="1"/>
</dbReference>
<dbReference type="SUPFAM" id="SSF53474">
    <property type="entry name" value="alpha/beta-Hydrolases"/>
    <property type="match status" value="1"/>
</dbReference>
<dbReference type="GO" id="GO:0006952">
    <property type="term" value="P:defense response"/>
    <property type="evidence" value="ECO:0007669"/>
    <property type="project" value="UniProtKB-KW"/>
</dbReference>
<dbReference type="Pfam" id="PF18117">
    <property type="entry name" value="EDS1_EP"/>
    <property type="match status" value="1"/>
</dbReference>
<sequence>MDSYSLNCTELGKLVLSSGLLNTSWSKISEMHKSSHQPKDSALEFNVYREPHSSLWFSLHHRFLCSEKTPSFSLHTHALQLFASAVTENNRLIDLKSELLEFKKPVIITGAALGGSLASLFTLWLLEKVEPKLKRPLCITFGSPFIGDAKLQQILENSVRNSCFLHVADATQTPTTEGFKPFGTYLICNGSGCVCIDDPKAVMGLLLGGGTDLQGWRDYGGVLKSLDRSSMADARLMIGDVIIKGMKKRAEKKKNQRFDQLKKLDEVKISMAYMEWYKKKSKKGKIVYYDQFKNQPAFVYEIRRRGMNDYWETMVQEVEKMPQGEASYLKKRCLLIIVIKSSFRHIIRKPVMFPTS</sequence>
<feature type="domain" description="EDS1 EP" evidence="8">
    <location>
        <begin position="273"/>
        <end position="334"/>
    </location>
</feature>
<keyword evidence="4" id="KW-0378">Hydrolase</keyword>
<organism evidence="9 10">
    <name type="scientific">Brassica cretica</name>
    <name type="common">Mustard</name>
    <dbReference type="NCBI Taxonomy" id="69181"/>
    <lineage>
        <taxon>Eukaryota</taxon>
        <taxon>Viridiplantae</taxon>
        <taxon>Streptophyta</taxon>
        <taxon>Embryophyta</taxon>
        <taxon>Tracheophyta</taxon>
        <taxon>Spermatophyta</taxon>
        <taxon>Magnoliopsida</taxon>
        <taxon>eudicotyledons</taxon>
        <taxon>Gunneridae</taxon>
        <taxon>Pentapetalae</taxon>
        <taxon>rosids</taxon>
        <taxon>malvids</taxon>
        <taxon>Brassicales</taxon>
        <taxon>Brassicaceae</taxon>
        <taxon>Brassiceae</taxon>
        <taxon>Brassica</taxon>
    </lineage>
</organism>
<dbReference type="AlphaFoldDB" id="A0A8S9NRF8"/>
<evidence type="ECO:0000256" key="5">
    <source>
        <dbReference type="ARBA" id="ARBA00022821"/>
    </source>
</evidence>
<dbReference type="PANTHER" id="PTHR46898:SF5">
    <property type="entry name" value="SENESCENCE-ASSOCIATED CARBOXYLESTERASE 101"/>
    <property type="match status" value="1"/>
</dbReference>
<evidence type="ECO:0008006" key="11">
    <source>
        <dbReference type="Google" id="ProtNLM"/>
    </source>
</evidence>
<dbReference type="Gene3D" id="3.40.50.1820">
    <property type="entry name" value="alpha/beta hydrolase"/>
    <property type="match status" value="1"/>
</dbReference>
<evidence type="ECO:0000259" key="7">
    <source>
        <dbReference type="Pfam" id="PF01764"/>
    </source>
</evidence>
<reference evidence="9" key="1">
    <citation type="submission" date="2019-12" db="EMBL/GenBank/DDBJ databases">
        <title>Genome sequencing and annotation of Brassica cretica.</title>
        <authorList>
            <person name="Studholme D.J."/>
            <person name="Sarris P."/>
        </authorList>
    </citation>
    <scope>NUCLEOTIDE SEQUENCE</scope>
    <source>
        <strain evidence="9">PFS-109/04</strain>
        <tissue evidence="9">Leaf</tissue>
    </source>
</reference>
<evidence type="ECO:0000256" key="4">
    <source>
        <dbReference type="ARBA" id="ARBA00022801"/>
    </source>
</evidence>
<dbReference type="InterPro" id="IPR041266">
    <property type="entry name" value="EDS1_EP"/>
</dbReference>
<gene>
    <name evidence="9" type="ORF">F2Q69_00044831</name>
</gene>
<dbReference type="Proteomes" id="UP000712600">
    <property type="component" value="Unassembled WGS sequence"/>
</dbReference>
<protein>
    <recommendedName>
        <fullName evidence="11">Fungal lipase-like domain-containing protein</fullName>
    </recommendedName>
</protein>
<evidence type="ECO:0000256" key="6">
    <source>
        <dbReference type="ARBA" id="ARBA00023242"/>
    </source>
</evidence>
<dbReference type="InterPro" id="IPR029058">
    <property type="entry name" value="AB_hydrolase_fold"/>
</dbReference>
<dbReference type="Pfam" id="PF01764">
    <property type="entry name" value="Lipase_3"/>
    <property type="match status" value="1"/>
</dbReference>
<evidence type="ECO:0000259" key="8">
    <source>
        <dbReference type="Pfam" id="PF18117"/>
    </source>
</evidence>
<dbReference type="GO" id="GO:0006629">
    <property type="term" value="P:lipid metabolic process"/>
    <property type="evidence" value="ECO:0007669"/>
    <property type="project" value="InterPro"/>
</dbReference>
<evidence type="ECO:0000313" key="10">
    <source>
        <dbReference type="Proteomes" id="UP000712600"/>
    </source>
</evidence>
<dbReference type="GO" id="GO:0005634">
    <property type="term" value="C:nucleus"/>
    <property type="evidence" value="ECO:0007669"/>
    <property type="project" value="UniProtKB-SubCell"/>
</dbReference>
<comment type="subcellular location">
    <subcellularLocation>
        <location evidence="2">Cytoplasm</location>
    </subcellularLocation>
    <subcellularLocation>
        <location evidence="1">Nucleus</location>
    </subcellularLocation>
</comment>
<dbReference type="GO" id="GO:0005737">
    <property type="term" value="C:cytoplasm"/>
    <property type="evidence" value="ECO:0007669"/>
    <property type="project" value="UniProtKB-SubCell"/>
</dbReference>
<keyword evidence="5" id="KW-0611">Plant defense</keyword>
<evidence type="ECO:0000313" key="9">
    <source>
        <dbReference type="EMBL" id="KAF3503643.1"/>
    </source>
</evidence>
<feature type="domain" description="Fungal lipase-type" evidence="7">
    <location>
        <begin position="37"/>
        <end position="164"/>
    </location>
</feature>
<dbReference type="GO" id="GO:0052689">
    <property type="term" value="F:carboxylic ester hydrolase activity"/>
    <property type="evidence" value="ECO:0007669"/>
    <property type="project" value="InterPro"/>
</dbReference>
<name>A0A8S9NRF8_BRACR</name>
<evidence type="ECO:0000256" key="1">
    <source>
        <dbReference type="ARBA" id="ARBA00004123"/>
    </source>
</evidence>
<dbReference type="InterPro" id="IPR002921">
    <property type="entry name" value="Fungal_lipase-type"/>
</dbReference>
<keyword evidence="3" id="KW-0963">Cytoplasm</keyword>
<evidence type="ECO:0000256" key="2">
    <source>
        <dbReference type="ARBA" id="ARBA00004496"/>
    </source>
</evidence>
<evidence type="ECO:0000256" key="3">
    <source>
        <dbReference type="ARBA" id="ARBA00022490"/>
    </source>
</evidence>
<dbReference type="InterPro" id="IPR044603">
    <property type="entry name" value="SAG101-like"/>
</dbReference>
<keyword evidence="6" id="KW-0539">Nucleus</keyword>
<comment type="caution">
    <text evidence="9">The sequence shown here is derived from an EMBL/GenBank/DDBJ whole genome shotgun (WGS) entry which is preliminary data.</text>
</comment>